<accession>A0ABX6JUU1</accession>
<dbReference type="SFLD" id="SFLDG01129">
    <property type="entry name" value="C1.5:_HAD__Beta-PGM__Phosphata"/>
    <property type="match status" value="1"/>
</dbReference>
<organism evidence="1 2">
    <name type="scientific">Leucobacter coleopterorum</name>
    <dbReference type="NCBI Taxonomy" id="2714933"/>
    <lineage>
        <taxon>Bacteria</taxon>
        <taxon>Bacillati</taxon>
        <taxon>Actinomycetota</taxon>
        <taxon>Actinomycetes</taxon>
        <taxon>Micrococcales</taxon>
        <taxon>Microbacteriaceae</taxon>
        <taxon>Leucobacter</taxon>
    </lineage>
</organism>
<dbReference type="RefSeq" id="WP_166329255.1">
    <property type="nucleotide sequence ID" value="NZ_CP049933.1"/>
</dbReference>
<sequence length="257" mass="26462">MITLAVFDMAGTTVNDGGGVYQALKQSVEETGVTVSEADLQTWMGTEKRAAITALISLGGGDPEHPADKVDATFDRFRAILSELYAATPPTPIAGAPEAIAALRADGIKVALTTGFSRDVATGVLDALGWGVETEKLDPAAVSAGSGSATSDAVTVDALVCGDEVAMGRPAPYMIHRAMELTGTLSIEEVLVAGDTLVDVTAGSNAGAKITLGVLSGKLVREDFAGQPHADLLESVAQVPDYLRNRADLHLQNTSPS</sequence>
<dbReference type="SFLD" id="SFLDS00003">
    <property type="entry name" value="Haloacid_Dehalogenase"/>
    <property type="match status" value="1"/>
</dbReference>
<dbReference type="InterPro" id="IPR022468">
    <property type="entry name" value="PhnX-like"/>
</dbReference>
<dbReference type="InterPro" id="IPR023214">
    <property type="entry name" value="HAD_sf"/>
</dbReference>
<dbReference type="PANTHER" id="PTHR43434">
    <property type="entry name" value="PHOSPHOGLYCOLATE PHOSPHATASE"/>
    <property type="match status" value="1"/>
</dbReference>
<dbReference type="EMBL" id="CP049933">
    <property type="protein sequence ID" value="QIM18032.1"/>
    <property type="molecule type" value="Genomic_DNA"/>
</dbReference>
<keyword evidence="2" id="KW-1185">Reference proteome</keyword>
<name>A0ABX6JUU1_9MICO</name>
<dbReference type="InterPro" id="IPR050155">
    <property type="entry name" value="HAD-like_hydrolase_sf"/>
</dbReference>
<protein>
    <submittedName>
        <fullName evidence="1">Phosphonatase-like hydrolase</fullName>
    </submittedName>
</protein>
<dbReference type="NCBIfam" id="TIGR03351">
    <property type="entry name" value="PhnX-like"/>
    <property type="match status" value="1"/>
</dbReference>
<dbReference type="InterPro" id="IPR023198">
    <property type="entry name" value="PGP-like_dom2"/>
</dbReference>
<dbReference type="SUPFAM" id="SSF56784">
    <property type="entry name" value="HAD-like"/>
    <property type="match status" value="1"/>
</dbReference>
<gene>
    <name evidence="1" type="ORF">G7066_03965</name>
</gene>
<dbReference type="Gene3D" id="3.40.50.1000">
    <property type="entry name" value="HAD superfamily/HAD-like"/>
    <property type="match status" value="1"/>
</dbReference>
<dbReference type="Pfam" id="PF00702">
    <property type="entry name" value="Hydrolase"/>
    <property type="match status" value="1"/>
</dbReference>
<dbReference type="InterPro" id="IPR036412">
    <property type="entry name" value="HAD-like_sf"/>
</dbReference>
<dbReference type="Proteomes" id="UP000503441">
    <property type="component" value="Chromosome"/>
</dbReference>
<dbReference type="Gene3D" id="1.10.150.240">
    <property type="entry name" value="Putative phosphatase, domain 2"/>
    <property type="match status" value="1"/>
</dbReference>
<evidence type="ECO:0000313" key="1">
    <source>
        <dbReference type="EMBL" id="QIM18032.1"/>
    </source>
</evidence>
<evidence type="ECO:0000313" key="2">
    <source>
        <dbReference type="Proteomes" id="UP000503441"/>
    </source>
</evidence>
<reference evidence="1 2" key="1">
    <citation type="submission" date="2020-03" db="EMBL/GenBank/DDBJ databases">
        <title>Leucobacter sp. nov., isolated from beetles.</title>
        <authorList>
            <person name="Hyun D.-W."/>
            <person name="Bae J.-W."/>
        </authorList>
    </citation>
    <scope>NUCLEOTIDE SEQUENCE [LARGE SCALE GENOMIC DNA]</scope>
    <source>
        <strain evidence="1 2">HDW9A</strain>
    </source>
</reference>
<proteinExistence type="predicted"/>
<dbReference type="PANTHER" id="PTHR43434:SF19">
    <property type="entry name" value="PHOSPHONOACETALDEHYDE HYDROLASE"/>
    <property type="match status" value="1"/>
</dbReference>